<name>A0ABQ3MQT5_9PSEU</name>
<gene>
    <name evidence="2" type="ORF">GCM10017774_54430</name>
</gene>
<dbReference type="Proteomes" id="UP000605568">
    <property type="component" value="Unassembled WGS sequence"/>
</dbReference>
<sequence length="68" mass="7661">MKKAAGTRPVREKQQDGTRCEENGREAPGVRKQLREDADLRVRQPRMRPQAPGETAKDKARAREGHGP</sequence>
<evidence type="ECO:0000313" key="2">
    <source>
        <dbReference type="EMBL" id="GHH48408.1"/>
    </source>
</evidence>
<feature type="region of interest" description="Disordered" evidence="1">
    <location>
        <begin position="1"/>
        <end position="68"/>
    </location>
</feature>
<evidence type="ECO:0000313" key="3">
    <source>
        <dbReference type="Proteomes" id="UP000605568"/>
    </source>
</evidence>
<accession>A0ABQ3MQT5</accession>
<evidence type="ECO:0000256" key="1">
    <source>
        <dbReference type="SAM" id="MobiDB-lite"/>
    </source>
</evidence>
<feature type="compositionally biased region" description="Basic and acidic residues" evidence="1">
    <location>
        <begin position="55"/>
        <end position="68"/>
    </location>
</feature>
<proteinExistence type="predicted"/>
<keyword evidence="3" id="KW-1185">Reference proteome</keyword>
<feature type="compositionally biased region" description="Basic and acidic residues" evidence="1">
    <location>
        <begin position="9"/>
        <end position="42"/>
    </location>
</feature>
<organism evidence="2 3">
    <name type="scientific">Lentzea cavernae</name>
    <dbReference type="NCBI Taxonomy" id="2020703"/>
    <lineage>
        <taxon>Bacteria</taxon>
        <taxon>Bacillati</taxon>
        <taxon>Actinomycetota</taxon>
        <taxon>Actinomycetes</taxon>
        <taxon>Pseudonocardiales</taxon>
        <taxon>Pseudonocardiaceae</taxon>
        <taxon>Lentzea</taxon>
    </lineage>
</organism>
<reference evidence="3" key="1">
    <citation type="journal article" date="2019" name="Int. J. Syst. Evol. Microbiol.">
        <title>The Global Catalogue of Microorganisms (GCM) 10K type strain sequencing project: providing services to taxonomists for standard genome sequencing and annotation.</title>
        <authorList>
            <consortium name="The Broad Institute Genomics Platform"/>
            <consortium name="The Broad Institute Genome Sequencing Center for Infectious Disease"/>
            <person name="Wu L."/>
            <person name="Ma J."/>
        </authorList>
    </citation>
    <scope>NUCLEOTIDE SEQUENCE [LARGE SCALE GENOMIC DNA]</scope>
    <source>
        <strain evidence="3">CGMCC 4.7367</strain>
    </source>
</reference>
<dbReference type="EMBL" id="BNAR01000008">
    <property type="protein sequence ID" value="GHH48408.1"/>
    <property type="molecule type" value="Genomic_DNA"/>
</dbReference>
<protein>
    <submittedName>
        <fullName evidence="2">Uncharacterized protein</fullName>
    </submittedName>
</protein>
<comment type="caution">
    <text evidence="2">The sequence shown here is derived from an EMBL/GenBank/DDBJ whole genome shotgun (WGS) entry which is preliminary data.</text>
</comment>